<gene>
    <name evidence="2" type="ORF">DC3_52850</name>
</gene>
<dbReference type="Proteomes" id="UP000321306">
    <property type="component" value="Unassembled WGS sequence"/>
</dbReference>
<organism evidence="2 3">
    <name type="scientific">Deinococcus cellulosilyticus (strain DSM 18568 / NBRC 106333 / KACC 11606 / 5516J-15)</name>
    <dbReference type="NCBI Taxonomy" id="1223518"/>
    <lineage>
        <taxon>Bacteria</taxon>
        <taxon>Thermotogati</taxon>
        <taxon>Deinococcota</taxon>
        <taxon>Deinococci</taxon>
        <taxon>Deinococcales</taxon>
        <taxon>Deinococcaceae</taxon>
        <taxon>Deinococcus</taxon>
    </lineage>
</organism>
<feature type="region of interest" description="Disordered" evidence="1">
    <location>
        <begin position="1"/>
        <end position="95"/>
    </location>
</feature>
<sequence>MKPLKPLRNPRKDPLPENAEGQSETQNAPQPSSKLAKNQSVLKNRTSKVQQEKSRGKPGPKPRSRVTASPETRQTIYLSPSTKKLVKKQGDERDLPMSRVLEDCAESILRMKSPVLSRFYRDVESYFDQNQGTPPWKILEEALSAYYAQNPDVETES</sequence>
<name>A0A511NA21_DEIC1</name>
<evidence type="ECO:0000256" key="1">
    <source>
        <dbReference type="SAM" id="MobiDB-lite"/>
    </source>
</evidence>
<keyword evidence="3" id="KW-1185">Reference proteome</keyword>
<dbReference type="EMBL" id="BJXB01000039">
    <property type="protein sequence ID" value="GEM49650.1"/>
    <property type="molecule type" value="Genomic_DNA"/>
</dbReference>
<evidence type="ECO:0000313" key="2">
    <source>
        <dbReference type="EMBL" id="GEM49650.1"/>
    </source>
</evidence>
<comment type="caution">
    <text evidence="2">The sequence shown here is derived from an EMBL/GenBank/DDBJ whole genome shotgun (WGS) entry which is preliminary data.</text>
</comment>
<dbReference type="AlphaFoldDB" id="A0A511NA21"/>
<evidence type="ECO:0000313" key="3">
    <source>
        <dbReference type="Proteomes" id="UP000321306"/>
    </source>
</evidence>
<dbReference type="RefSeq" id="WP_146890581.1">
    <property type="nucleotide sequence ID" value="NZ_BJXB01000039.1"/>
</dbReference>
<accession>A0A511NA21</accession>
<reference evidence="2 3" key="1">
    <citation type="submission" date="2019-07" db="EMBL/GenBank/DDBJ databases">
        <title>Whole genome shotgun sequence of Deinococcus cellulosilyticus NBRC 106333.</title>
        <authorList>
            <person name="Hosoyama A."/>
            <person name="Uohara A."/>
            <person name="Ohji S."/>
            <person name="Ichikawa N."/>
        </authorList>
    </citation>
    <scope>NUCLEOTIDE SEQUENCE [LARGE SCALE GENOMIC DNA]</scope>
    <source>
        <strain evidence="2 3">NBRC 106333</strain>
    </source>
</reference>
<feature type="compositionally biased region" description="Polar residues" evidence="1">
    <location>
        <begin position="66"/>
        <end position="82"/>
    </location>
</feature>
<feature type="compositionally biased region" description="Polar residues" evidence="1">
    <location>
        <begin position="20"/>
        <end position="49"/>
    </location>
</feature>
<proteinExistence type="predicted"/>
<protein>
    <submittedName>
        <fullName evidence="2">Uncharacterized protein</fullName>
    </submittedName>
</protein>